<keyword evidence="2" id="KW-0812">Transmembrane</keyword>
<evidence type="ECO:0000259" key="3">
    <source>
        <dbReference type="PROSITE" id="PS50026"/>
    </source>
</evidence>
<dbReference type="CDD" id="cd00054">
    <property type="entry name" value="EGF_CA"/>
    <property type="match status" value="1"/>
</dbReference>
<dbReference type="PROSITE" id="PS00022">
    <property type="entry name" value="EGF_1"/>
    <property type="match status" value="1"/>
</dbReference>
<name>H2ZAX3_CIOSA</name>
<reference evidence="4" key="2">
    <citation type="submission" date="2025-08" db="UniProtKB">
        <authorList>
            <consortium name="Ensembl"/>
        </authorList>
    </citation>
    <scope>IDENTIFICATION</scope>
</reference>
<dbReference type="Gene3D" id="2.10.25.10">
    <property type="entry name" value="Laminin"/>
    <property type="match status" value="1"/>
</dbReference>
<dbReference type="PROSITE" id="PS01186">
    <property type="entry name" value="EGF_2"/>
    <property type="match status" value="1"/>
</dbReference>
<keyword evidence="2" id="KW-0472">Membrane</keyword>
<dbReference type="PROSITE" id="PS50026">
    <property type="entry name" value="EGF_3"/>
    <property type="match status" value="1"/>
</dbReference>
<dbReference type="AlphaFoldDB" id="H2ZAX3"/>
<accession>H2ZAX3</accession>
<keyword evidence="1" id="KW-1015">Disulfide bond</keyword>
<evidence type="ECO:0000313" key="4">
    <source>
        <dbReference type="Ensembl" id="ENSCSAVP00000014738.1"/>
    </source>
</evidence>
<keyword evidence="1" id="KW-0245">EGF-like domain</keyword>
<dbReference type="Ensembl" id="ENSCSAVT00000014906.1">
    <property type="protein sequence ID" value="ENSCSAVP00000014738.1"/>
    <property type="gene ID" value="ENSCSAVG00000008615.1"/>
</dbReference>
<dbReference type="GeneTree" id="ENSGT00530000066830"/>
<comment type="caution">
    <text evidence="1">Lacks conserved residue(s) required for the propagation of feature annotation.</text>
</comment>
<keyword evidence="5" id="KW-1185">Reference proteome</keyword>
<proteinExistence type="predicted"/>
<keyword evidence="2" id="KW-1133">Transmembrane helix</keyword>
<feature type="transmembrane region" description="Helical" evidence="2">
    <location>
        <begin position="140"/>
        <end position="162"/>
    </location>
</feature>
<evidence type="ECO:0000256" key="1">
    <source>
        <dbReference type="PROSITE-ProRule" id="PRU00076"/>
    </source>
</evidence>
<evidence type="ECO:0000313" key="5">
    <source>
        <dbReference type="Proteomes" id="UP000007875"/>
    </source>
</evidence>
<sequence>MLTTGVRQKDNVTETGIWDSMSENNEPVNEFSAMGSGMEVGFCLNGDICYNGGTCETVIEESRCLCPVGYTGRDCSYHLEESPCFDCHQDSIESYRSPRSLENYEVVQMEWKHGANHTGGHILAAQLISVMLEEKRHHNIALASLGGFILILIALFVGYFLSKFIARRNDRRLDEEIYIV</sequence>
<dbReference type="InterPro" id="IPR000742">
    <property type="entry name" value="EGF"/>
</dbReference>
<dbReference type="InParanoid" id="H2ZAX3"/>
<reference evidence="5" key="1">
    <citation type="submission" date="2003-08" db="EMBL/GenBank/DDBJ databases">
        <authorList>
            <person name="Birren B."/>
            <person name="Nusbaum C."/>
            <person name="Abebe A."/>
            <person name="Abouelleil A."/>
            <person name="Adekoya E."/>
            <person name="Ait-zahra M."/>
            <person name="Allen N."/>
            <person name="Allen T."/>
            <person name="An P."/>
            <person name="Anderson M."/>
            <person name="Anderson S."/>
            <person name="Arachchi H."/>
            <person name="Armbruster J."/>
            <person name="Bachantsang P."/>
            <person name="Baldwin J."/>
            <person name="Barry A."/>
            <person name="Bayul T."/>
            <person name="Blitshsteyn B."/>
            <person name="Bloom T."/>
            <person name="Blye J."/>
            <person name="Boguslavskiy L."/>
            <person name="Borowsky M."/>
            <person name="Boukhgalter B."/>
            <person name="Brunache A."/>
            <person name="Butler J."/>
            <person name="Calixte N."/>
            <person name="Calvo S."/>
            <person name="Camarata J."/>
            <person name="Campo K."/>
            <person name="Chang J."/>
            <person name="Cheshatsang Y."/>
            <person name="Citroen M."/>
            <person name="Collymore A."/>
            <person name="Considine T."/>
            <person name="Cook A."/>
            <person name="Cooke P."/>
            <person name="Corum B."/>
            <person name="Cuomo C."/>
            <person name="David R."/>
            <person name="Dawoe T."/>
            <person name="Degray S."/>
            <person name="Dodge S."/>
            <person name="Dooley K."/>
            <person name="Dorje P."/>
            <person name="Dorjee K."/>
            <person name="Dorris L."/>
            <person name="Duffey N."/>
            <person name="Dupes A."/>
            <person name="Elkins T."/>
            <person name="Engels R."/>
            <person name="Erickson J."/>
            <person name="Farina A."/>
            <person name="Faro S."/>
            <person name="Ferreira P."/>
            <person name="Fischer H."/>
            <person name="Fitzgerald M."/>
            <person name="Foley K."/>
            <person name="Gage D."/>
            <person name="Galagan J."/>
            <person name="Gearin G."/>
            <person name="Gnerre S."/>
            <person name="Gnirke A."/>
            <person name="Goyette A."/>
            <person name="Graham J."/>
            <person name="Grandbois E."/>
            <person name="Gyaltsen K."/>
            <person name="Hafez N."/>
            <person name="Hagopian D."/>
            <person name="Hagos B."/>
            <person name="Hall J."/>
            <person name="Hatcher B."/>
            <person name="Heller A."/>
            <person name="Higgins H."/>
            <person name="Honan T."/>
            <person name="Horn A."/>
            <person name="Houde N."/>
            <person name="Hughes L."/>
            <person name="Hulme W."/>
            <person name="Husby E."/>
            <person name="Iliev I."/>
            <person name="Jaffe D."/>
            <person name="Jones C."/>
            <person name="Kamal M."/>
            <person name="Kamat A."/>
            <person name="Kamvysselis M."/>
            <person name="Karlsson E."/>
            <person name="Kells C."/>
            <person name="Kieu A."/>
            <person name="Kisner P."/>
            <person name="Kodira C."/>
            <person name="Kulbokas E."/>
            <person name="Labutti K."/>
            <person name="Lama D."/>
            <person name="Landers T."/>
            <person name="Leger J."/>
            <person name="Levine S."/>
            <person name="Lewis D."/>
            <person name="Lewis T."/>
            <person name="Lindblad-toh K."/>
            <person name="Liu X."/>
            <person name="Lokyitsang T."/>
            <person name="Lokyitsang Y."/>
            <person name="Lucien O."/>
            <person name="Lui A."/>
            <person name="Ma L.J."/>
            <person name="Mabbitt R."/>
            <person name="Macdonald J."/>
            <person name="Maclean C."/>
            <person name="Major J."/>
            <person name="Manning J."/>
            <person name="Marabella R."/>
            <person name="Maru K."/>
            <person name="Matthews C."/>
            <person name="Mauceli E."/>
            <person name="Mccarthy M."/>
            <person name="Mcdonough S."/>
            <person name="Mcghee T."/>
            <person name="Meldrim J."/>
            <person name="Meneus L."/>
            <person name="Mesirov J."/>
            <person name="Mihalev A."/>
            <person name="Mihova T."/>
            <person name="Mikkelsen T."/>
            <person name="Mlenga V."/>
            <person name="Moru K."/>
            <person name="Mozes J."/>
            <person name="Mulrain L."/>
            <person name="Munson G."/>
            <person name="Naylor J."/>
            <person name="Newes C."/>
            <person name="Nguyen C."/>
            <person name="Nguyen N."/>
            <person name="Nguyen T."/>
            <person name="Nicol R."/>
            <person name="Nielsen C."/>
            <person name="Nizzari M."/>
            <person name="Norbu C."/>
            <person name="Norbu N."/>
            <person name="O'donnell P."/>
            <person name="Okoawo O."/>
            <person name="O'leary S."/>
            <person name="Omotosho B."/>
            <person name="O'neill K."/>
            <person name="Osman S."/>
            <person name="Parker S."/>
            <person name="Perrin D."/>
            <person name="Phunkhang P."/>
            <person name="Piqani B."/>
            <person name="Purcell S."/>
            <person name="Rachupka T."/>
            <person name="Ramasamy U."/>
            <person name="Rameau R."/>
            <person name="Ray V."/>
            <person name="Raymond C."/>
            <person name="Retta R."/>
            <person name="Richardson S."/>
            <person name="Rise C."/>
            <person name="Rodriguez J."/>
            <person name="Rogers J."/>
            <person name="Rogov P."/>
            <person name="Rutman M."/>
            <person name="Schupbach R."/>
            <person name="Seaman C."/>
            <person name="Settipalli S."/>
            <person name="Sharpe T."/>
            <person name="Sheridan J."/>
            <person name="Sherpa N."/>
            <person name="Shi J."/>
            <person name="Smirnov S."/>
            <person name="Smith C."/>
            <person name="Sougnez C."/>
            <person name="Spencer B."/>
            <person name="Stalker J."/>
            <person name="Stange-thomann N."/>
            <person name="Stavropoulos S."/>
            <person name="Stetson K."/>
            <person name="Stone C."/>
            <person name="Stone S."/>
            <person name="Stubbs M."/>
            <person name="Talamas J."/>
            <person name="Tchuinga P."/>
            <person name="Tenzing P."/>
            <person name="Tesfaye S."/>
            <person name="Theodore J."/>
            <person name="Thoulutsang Y."/>
            <person name="Topham K."/>
            <person name="Towey S."/>
            <person name="Tsamla T."/>
            <person name="Tsomo N."/>
            <person name="Vallee D."/>
            <person name="Vassiliev H."/>
            <person name="Venkataraman V."/>
            <person name="Vinson J."/>
            <person name="Vo A."/>
            <person name="Wade C."/>
            <person name="Wang S."/>
            <person name="Wangchuk T."/>
            <person name="Wangdi T."/>
            <person name="Whittaker C."/>
            <person name="Wilkinson J."/>
            <person name="Wu Y."/>
            <person name="Wyman D."/>
            <person name="Yadav S."/>
            <person name="Yang S."/>
            <person name="Yang X."/>
            <person name="Yeager S."/>
            <person name="Yee E."/>
            <person name="Young G."/>
            <person name="Zainoun J."/>
            <person name="Zembeck L."/>
            <person name="Zimmer A."/>
            <person name="Zody M."/>
            <person name="Lander E."/>
        </authorList>
    </citation>
    <scope>NUCLEOTIDE SEQUENCE [LARGE SCALE GENOMIC DNA]</scope>
</reference>
<dbReference type="Pfam" id="PF00008">
    <property type="entry name" value="EGF"/>
    <property type="match status" value="1"/>
</dbReference>
<dbReference type="HOGENOM" id="CLU_1495690_0_0_1"/>
<evidence type="ECO:0000256" key="2">
    <source>
        <dbReference type="SAM" id="Phobius"/>
    </source>
</evidence>
<dbReference type="SUPFAM" id="SSF57196">
    <property type="entry name" value="EGF/Laminin"/>
    <property type="match status" value="1"/>
</dbReference>
<reference evidence="4" key="3">
    <citation type="submission" date="2025-09" db="UniProtKB">
        <authorList>
            <consortium name="Ensembl"/>
        </authorList>
    </citation>
    <scope>IDENTIFICATION</scope>
</reference>
<dbReference type="Proteomes" id="UP000007875">
    <property type="component" value="Unassembled WGS sequence"/>
</dbReference>
<protein>
    <recommendedName>
        <fullName evidence="3">EGF-like domain-containing protein</fullName>
    </recommendedName>
</protein>
<feature type="domain" description="EGF-like" evidence="3">
    <location>
        <begin position="39"/>
        <end position="76"/>
    </location>
</feature>
<feature type="disulfide bond" evidence="1">
    <location>
        <begin position="66"/>
        <end position="75"/>
    </location>
</feature>
<organism evidence="4 5">
    <name type="scientific">Ciona savignyi</name>
    <name type="common">Pacific transparent sea squirt</name>
    <dbReference type="NCBI Taxonomy" id="51511"/>
    <lineage>
        <taxon>Eukaryota</taxon>
        <taxon>Metazoa</taxon>
        <taxon>Chordata</taxon>
        <taxon>Tunicata</taxon>
        <taxon>Ascidiacea</taxon>
        <taxon>Phlebobranchia</taxon>
        <taxon>Cionidae</taxon>
        <taxon>Ciona</taxon>
    </lineage>
</organism>